<keyword evidence="4" id="KW-1015">Disulfide bond</keyword>
<reference evidence="11" key="3">
    <citation type="submission" date="2025-09" db="UniProtKB">
        <authorList>
            <consortium name="Ensembl"/>
        </authorList>
    </citation>
    <scope>IDENTIFICATION</scope>
</reference>
<organism evidence="11 12">
    <name type="scientific">Sarcophilus harrisii</name>
    <name type="common">Tasmanian devil</name>
    <name type="synonym">Sarcophilus laniarius</name>
    <dbReference type="NCBI Taxonomy" id="9305"/>
    <lineage>
        <taxon>Eukaryota</taxon>
        <taxon>Metazoa</taxon>
        <taxon>Chordata</taxon>
        <taxon>Craniata</taxon>
        <taxon>Vertebrata</taxon>
        <taxon>Euteleostomi</taxon>
        <taxon>Mammalia</taxon>
        <taxon>Metatheria</taxon>
        <taxon>Dasyuromorphia</taxon>
        <taxon>Dasyuridae</taxon>
        <taxon>Sarcophilus</taxon>
    </lineage>
</organism>
<dbReference type="PANTHER" id="PTHR17503:SF0">
    <property type="entry name" value="SYNCOLLIN"/>
    <property type="match status" value="1"/>
</dbReference>
<name>A0A7N4V6H4_SARHA</name>
<dbReference type="Proteomes" id="UP000007648">
    <property type="component" value="Unassembled WGS sequence"/>
</dbReference>
<evidence type="ECO:0000256" key="4">
    <source>
        <dbReference type="ARBA" id="ARBA00023157"/>
    </source>
</evidence>
<evidence type="ECO:0000256" key="1">
    <source>
        <dbReference type="ARBA" id="ARBA00022483"/>
    </source>
</evidence>
<keyword evidence="1" id="KW-0268">Exocytosis</keyword>
<dbReference type="Pfam" id="PF15138">
    <property type="entry name" value="Syncollin"/>
    <property type="match status" value="1"/>
</dbReference>
<dbReference type="Ensembl" id="ENSSHAT00000041923.1">
    <property type="protein sequence ID" value="ENSSHAP00000042215.1"/>
    <property type="gene ID" value="ENSSHAG00000026425.1"/>
</dbReference>
<feature type="signal peptide" evidence="10">
    <location>
        <begin position="1"/>
        <end position="23"/>
    </location>
</feature>
<dbReference type="InterPro" id="IPR028137">
    <property type="entry name" value="Syncollin"/>
</dbReference>
<reference evidence="11 12" key="1">
    <citation type="journal article" date="2011" name="Proc. Natl. Acad. Sci. U.S.A.">
        <title>Genetic diversity and population structure of the endangered marsupial Sarcophilus harrisii (Tasmanian devil).</title>
        <authorList>
            <person name="Miller W."/>
            <person name="Hayes V.M."/>
            <person name="Ratan A."/>
            <person name="Petersen D.C."/>
            <person name="Wittekindt N.E."/>
            <person name="Miller J."/>
            <person name="Walenz B."/>
            <person name="Knight J."/>
            <person name="Qi J."/>
            <person name="Zhao F."/>
            <person name="Wang Q."/>
            <person name="Bedoya-Reina O.C."/>
            <person name="Katiyar N."/>
            <person name="Tomsho L.P."/>
            <person name="Kasson L.M."/>
            <person name="Hardie R.A."/>
            <person name="Woodbridge P."/>
            <person name="Tindall E.A."/>
            <person name="Bertelsen M.F."/>
            <person name="Dixon D."/>
            <person name="Pyecroft S."/>
            <person name="Helgen K.M."/>
            <person name="Lesk A.M."/>
            <person name="Pringle T.H."/>
            <person name="Patterson N."/>
            <person name="Zhang Y."/>
            <person name="Kreiss A."/>
            <person name="Woods G.M."/>
            <person name="Jones M.E."/>
            <person name="Schuster S.C."/>
        </authorList>
    </citation>
    <scope>NUCLEOTIDE SEQUENCE [LARGE SCALE GENOMIC DNA]</scope>
</reference>
<dbReference type="GO" id="GO:0042589">
    <property type="term" value="C:zymogen granule membrane"/>
    <property type="evidence" value="ECO:0007669"/>
    <property type="project" value="UniProtKB-SubCell"/>
</dbReference>
<dbReference type="OrthoDB" id="9947298at2759"/>
<evidence type="ECO:0000256" key="2">
    <source>
        <dbReference type="ARBA" id="ARBA00022729"/>
    </source>
</evidence>
<dbReference type="PANTHER" id="PTHR17503">
    <property type="entry name" value="SYNCOLLIN"/>
    <property type="match status" value="1"/>
</dbReference>
<evidence type="ECO:0000256" key="5">
    <source>
        <dbReference type="ARBA" id="ARBA00023329"/>
    </source>
</evidence>
<dbReference type="GeneID" id="100917949"/>
<dbReference type="GO" id="GO:0006887">
    <property type="term" value="P:exocytosis"/>
    <property type="evidence" value="ECO:0007669"/>
    <property type="project" value="UniProtKB-KW"/>
</dbReference>
<reference evidence="11" key="2">
    <citation type="submission" date="2025-08" db="UniProtKB">
        <authorList>
            <consortium name="Ensembl"/>
        </authorList>
    </citation>
    <scope>IDENTIFICATION</scope>
</reference>
<dbReference type="RefSeq" id="XP_003767044.1">
    <property type="nucleotide sequence ID" value="XM_003766996.2"/>
</dbReference>
<dbReference type="KEGG" id="shr:100917949"/>
<dbReference type="CTD" id="342898"/>
<evidence type="ECO:0000256" key="9">
    <source>
        <dbReference type="ARBA" id="ARBA00074712"/>
    </source>
</evidence>
<evidence type="ECO:0000256" key="7">
    <source>
        <dbReference type="ARBA" id="ARBA00057037"/>
    </source>
</evidence>
<evidence type="ECO:0000256" key="10">
    <source>
        <dbReference type="SAM" id="SignalP"/>
    </source>
</evidence>
<dbReference type="AlphaFoldDB" id="A0A7N4V6H4"/>
<comment type="subcellular location">
    <subcellularLocation>
        <location evidence="6">Zymogen granule lumen</location>
    </subcellularLocation>
    <subcellularLocation>
        <location evidence="8">Zymogen granule membrane</location>
        <topology evidence="8">Peripheral membrane protein</topology>
        <orientation evidence="8">Lumenal side</orientation>
    </subcellularLocation>
</comment>
<evidence type="ECO:0000313" key="11">
    <source>
        <dbReference type="Ensembl" id="ENSSHAP00000042215.1"/>
    </source>
</evidence>
<accession>A0A7N4V6H4</accession>
<dbReference type="FunCoup" id="A0A7N4V6H4">
    <property type="interactions" value="19"/>
</dbReference>
<protein>
    <recommendedName>
        <fullName evidence="9">Syncollin</fullName>
    </recommendedName>
</protein>
<keyword evidence="12" id="KW-1185">Reference proteome</keyword>
<keyword evidence="5" id="KW-0968">Cytoplasmic vesicle</keyword>
<dbReference type="OMA" id="ALYCRCS"/>
<comment type="function">
    <text evidence="7">Functions in exocytosis in pancreatic acinar cells regulating the fusion of zymogen granules with each other. May have a pore-forming activity on membranes and regulate exocytosis in other exocrine tissues.</text>
</comment>
<evidence type="ECO:0000256" key="8">
    <source>
        <dbReference type="ARBA" id="ARBA00060468"/>
    </source>
</evidence>
<dbReference type="InParanoid" id="A0A7N4V6H4"/>
<evidence type="ECO:0000256" key="6">
    <source>
        <dbReference type="ARBA" id="ARBA00037795"/>
    </source>
</evidence>
<sequence length="136" mass="14807">MAPLLLPSLLLLALLRALPGTQAACPVPATLKPTEGPRECARLYDKSDAYYENCCAGAQLSLEPGVDLPYLPSDWHRKASSLVVGPRCELTVWSRSGKGGKTRKFSSGTYPRLAEFRLGIFGDWNNAIGALYCKCF</sequence>
<keyword evidence="2 10" id="KW-0732">Signal</keyword>
<keyword evidence="3" id="KW-0472">Membrane</keyword>
<gene>
    <name evidence="11" type="primary">SYCN</name>
</gene>
<evidence type="ECO:0000313" key="12">
    <source>
        <dbReference type="Proteomes" id="UP000007648"/>
    </source>
</evidence>
<feature type="chain" id="PRO_5029590742" description="Syncollin" evidence="10">
    <location>
        <begin position="24"/>
        <end position="136"/>
    </location>
</feature>
<dbReference type="Gene3D" id="2.60.20.10">
    <property type="entry name" value="Crystallins"/>
    <property type="match status" value="1"/>
</dbReference>
<dbReference type="GeneTree" id="ENSGT00390000014835"/>
<proteinExistence type="predicted"/>
<dbReference type="FunFam" id="2.60.20.10:FF:000014">
    <property type="entry name" value="Syncollin"/>
    <property type="match status" value="1"/>
</dbReference>
<evidence type="ECO:0000256" key="3">
    <source>
        <dbReference type="ARBA" id="ARBA00023136"/>
    </source>
</evidence>